<dbReference type="AlphaFoldDB" id="A0A2G8KBW2"/>
<feature type="region of interest" description="Disordered" evidence="1">
    <location>
        <begin position="1"/>
        <end position="65"/>
    </location>
</feature>
<feature type="compositionally biased region" description="Basic residues" evidence="1">
    <location>
        <begin position="347"/>
        <end position="358"/>
    </location>
</feature>
<reference evidence="2 3" key="1">
    <citation type="journal article" date="2017" name="PLoS Biol.">
        <title>The sea cucumber genome provides insights into morphological evolution and visceral regeneration.</title>
        <authorList>
            <person name="Zhang X."/>
            <person name="Sun L."/>
            <person name="Yuan J."/>
            <person name="Sun Y."/>
            <person name="Gao Y."/>
            <person name="Zhang L."/>
            <person name="Li S."/>
            <person name="Dai H."/>
            <person name="Hamel J.F."/>
            <person name="Liu C."/>
            <person name="Yu Y."/>
            <person name="Liu S."/>
            <person name="Lin W."/>
            <person name="Guo K."/>
            <person name="Jin S."/>
            <person name="Xu P."/>
            <person name="Storey K.B."/>
            <person name="Huan P."/>
            <person name="Zhang T."/>
            <person name="Zhou Y."/>
            <person name="Zhang J."/>
            <person name="Lin C."/>
            <person name="Li X."/>
            <person name="Xing L."/>
            <person name="Huo D."/>
            <person name="Sun M."/>
            <person name="Wang L."/>
            <person name="Mercier A."/>
            <person name="Li F."/>
            <person name="Yang H."/>
            <person name="Xiang J."/>
        </authorList>
    </citation>
    <scope>NUCLEOTIDE SEQUENCE [LARGE SCALE GENOMIC DNA]</scope>
    <source>
        <strain evidence="2">Shaxun</strain>
        <tissue evidence="2">Muscle</tissue>
    </source>
</reference>
<keyword evidence="3" id="KW-1185">Reference proteome</keyword>
<evidence type="ECO:0000313" key="3">
    <source>
        <dbReference type="Proteomes" id="UP000230750"/>
    </source>
</evidence>
<feature type="compositionally biased region" description="Basic and acidic residues" evidence="1">
    <location>
        <begin position="316"/>
        <end position="326"/>
    </location>
</feature>
<dbReference type="CDD" id="cd21397">
    <property type="entry name" value="cc_ERCC-6_N"/>
    <property type="match status" value="1"/>
</dbReference>
<proteinExistence type="predicted"/>
<accession>A0A2G8KBW2</accession>
<dbReference type="OrthoDB" id="10671591at2759"/>
<feature type="region of interest" description="Disordered" evidence="1">
    <location>
        <begin position="157"/>
        <end position="221"/>
    </location>
</feature>
<evidence type="ECO:0000313" key="2">
    <source>
        <dbReference type="EMBL" id="PIK45449.1"/>
    </source>
</evidence>
<dbReference type="STRING" id="307972.A0A2G8KBW2"/>
<feature type="region of interest" description="Disordered" evidence="1">
    <location>
        <begin position="302"/>
        <end position="358"/>
    </location>
</feature>
<sequence length="358" mass="40800">MDNSSESTQPQDGTSQSNKEGHLHGPQDVLNEADRNGSTEPKLKKKNVFDIDRNKIKTMPGSKSQVGELQNLGVDVISQEDFEKDVLDQVEKAISVEEEKAAKERAQRDLDSIQTDIRLTTRDLNKIEKVLVTMKQQGIQRNISTVQKQKEEKEKELAIFNKKKKSLMNQLEGKPDEEDESEEEGDEDDQNGSVLHHLLTKPVKDEERNETEDERMLRLGEMTPFEIANKAVSKRQAGSTSMDTQSDFAQFLGDKDVQTVKKHVEKSKWKGVQKQGSAPTQVRVAGSGWVSWEESEEMKKKLKEKSSKIKRKTPKMKFDPKYDSTKQKPWKLVKAEETSQEEAASKLGKRFGDKRRGR</sequence>
<feature type="compositionally biased region" description="Basic residues" evidence="1">
    <location>
        <begin position="302"/>
        <end position="315"/>
    </location>
</feature>
<comment type="caution">
    <text evidence="2">The sequence shown here is derived from an EMBL/GenBank/DDBJ whole genome shotgun (WGS) entry which is preliminary data.</text>
</comment>
<feature type="compositionally biased region" description="Polar residues" evidence="1">
    <location>
        <begin position="1"/>
        <end position="18"/>
    </location>
</feature>
<protein>
    <submittedName>
        <fullName evidence="2">Putative DNA excision repair protein ERCC-6</fullName>
    </submittedName>
</protein>
<organism evidence="2 3">
    <name type="scientific">Stichopus japonicus</name>
    <name type="common">Sea cucumber</name>
    <dbReference type="NCBI Taxonomy" id="307972"/>
    <lineage>
        <taxon>Eukaryota</taxon>
        <taxon>Metazoa</taxon>
        <taxon>Echinodermata</taxon>
        <taxon>Eleutherozoa</taxon>
        <taxon>Echinozoa</taxon>
        <taxon>Holothuroidea</taxon>
        <taxon>Aspidochirotacea</taxon>
        <taxon>Aspidochirotida</taxon>
        <taxon>Stichopodidae</taxon>
        <taxon>Apostichopus</taxon>
    </lineage>
</organism>
<gene>
    <name evidence="2" type="ORF">BSL78_17681</name>
</gene>
<dbReference type="InterPro" id="IPR059240">
    <property type="entry name" value="cc_ERCC-6_N"/>
</dbReference>
<dbReference type="EMBL" id="MRZV01000713">
    <property type="protein sequence ID" value="PIK45449.1"/>
    <property type="molecule type" value="Genomic_DNA"/>
</dbReference>
<name>A0A2G8KBW2_STIJA</name>
<feature type="compositionally biased region" description="Acidic residues" evidence="1">
    <location>
        <begin position="175"/>
        <end position="190"/>
    </location>
</feature>
<evidence type="ECO:0000256" key="1">
    <source>
        <dbReference type="SAM" id="MobiDB-lite"/>
    </source>
</evidence>
<dbReference type="Proteomes" id="UP000230750">
    <property type="component" value="Unassembled WGS sequence"/>
</dbReference>